<feature type="compositionally biased region" description="Low complexity" evidence="1">
    <location>
        <begin position="11"/>
        <end position="23"/>
    </location>
</feature>
<evidence type="ECO:0000256" key="1">
    <source>
        <dbReference type="SAM" id="MobiDB-lite"/>
    </source>
</evidence>
<dbReference type="AlphaFoldDB" id="A0A4V6NPE3"/>
<name>A0A4V6NPE3_9GAMM</name>
<organism evidence="2 3">
    <name type="scientific">Chromatocurvus halotolerans</name>
    <dbReference type="NCBI Taxonomy" id="1132028"/>
    <lineage>
        <taxon>Bacteria</taxon>
        <taxon>Pseudomonadati</taxon>
        <taxon>Pseudomonadota</taxon>
        <taxon>Gammaproteobacteria</taxon>
        <taxon>Cellvibrionales</taxon>
        <taxon>Halieaceae</taxon>
        <taxon>Chromatocurvus</taxon>
    </lineage>
</organism>
<gene>
    <name evidence="2" type="ORF">EV688_1069</name>
</gene>
<proteinExistence type="predicted"/>
<dbReference type="Proteomes" id="UP000294980">
    <property type="component" value="Unassembled WGS sequence"/>
</dbReference>
<evidence type="ECO:0000313" key="2">
    <source>
        <dbReference type="EMBL" id="TCO75820.1"/>
    </source>
</evidence>
<evidence type="ECO:0000313" key="3">
    <source>
        <dbReference type="Proteomes" id="UP000294980"/>
    </source>
</evidence>
<protein>
    <submittedName>
        <fullName evidence="2">Uncharacterized protein</fullName>
    </submittedName>
</protein>
<feature type="region of interest" description="Disordered" evidence="1">
    <location>
        <begin position="1"/>
        <end position="35"/>
    </location>
</feature>
<accession>A0A4V6NPE3</accession>
<comment type="caution">
    <text evidence="2">The sequence shown here is derived from an EMBL/GenBank/DDBJ whole genome shotgun (WGS) entry which is preliminary data.</text>
</comment>
<sequence>MCGTTTHLGKGAAAPPVASPGASFDVAESTPRAGETCRRSITRKGAFGAPLHPIDPFRNTRRACYCPLDPSAMPWRPRRGGNSIEANRPPIGCRSGLSCPDTDDQNSARWISASASTLDPDHGDLLGCVAKVHNRKSFFPLQVWSHWIHFFMMKGKDSGFRIRVERELRDEFVAACRAQDRPAAQVLRDFMRRYILEHSLKNEEAKPREEGPV</sequence>
<keyword evidence="3" id="KW-1185">Reference proteome</keyword>
<dbReference type="EMBL" id="SLWX01000006">
    <property type="protein sequence ID" value="TCO75820.1"/>
    <property type="molecule type" value="Genomic_DNA"/>
</dbReference>
<reference evidence="2 3" key="1">
    <citation type="submission" date="2019-03" db="EMBL/GenBank/DDBJ databases">
        <title>Genomic Encyclopedia of Type Strains, Phase IV (KMG-IV): sequencing the most valuable type-strain genomes for metagenomic binning, comparative biology and taxonomic classification.</title>
        <authorList>
            <person name="Goeker M."/>
        </authorList>
    </citation>
    <scope>NUCLEOTIDE SEQUENCE [LARGE SCALE GENOMIC DNA]</scope>
    <source>
        <strain evidence="2 3">DSM 23344</strain>
    </source>
</reference>